<protein>
    <submittedName>
        <fullName evidence="2">Uncharacterized protein</fullName>
    </submittedName>
</protein>
<dbReference type="AlphaFoldDB" id="A0A3N7EPX0"/>
<dbReference type="Proteomes" id="UP000006729">
    <property type="component" value="Chromosome 3"/>
</dbReference>
<feature type="region of interest" description="Disordered" evidence="1">
    <location>
        <begin position="213"/>
        <end position="282"/>
    </location>
</feature>
<feature type="compositionally biased region" description="Polar residues" evidence="1">
    <location>
        <begin position="255"/>
        <end position="272"/>
    </location>
</feature>
<organism evidence="2 3">
    <name type="scientific">Populus trichocarpa</name>
    <name type="common">Western balsam poplar</name>
    <name type="synonym">Populus balsamifera subsp. trichocarpa</name>
    <dbReference type="NCBI Taxonomy" id="3694"/>
    <lineage>
        <taxon>Eukaryota</taxon>
        <taxon>Viridiplantae</taxon>
        <taxon>Streptophyta</taxon>
        <taxon>Embryophyta</taxon>
        <taxon>Tracheophyta</taxon>
        <taxon>Spermatophyta</taxon>
        <taxon>Magnoliopsida</taxon>
        <taxon>eudicotyledons</taxon>
        <taxon>Gunneridae</taxon>
        <taxon>Pentapetalae</taxon>
        <taxon>rosids</taxon>
        <taxon>fabids</taxon>
        <taxon>Malpighiales</taxon>
        <taxon>Salicaceae</taxon>
        <taxon>Saliceae</taxon>
        <taxon>Populus</taxon>
    </lineage>
</organism>
<evidence type="ECO:0000313" key="2">
    <source>
        <dbReference type="EMBL" id="RQO88526.1"/>
    </source>
</evidence>
<accession>A0A3N7EPX0</accession>
<dbReference type="InterPro" id="IPR025322">
    <property type="entry name" value="PADRE_dom"/>
</dbReference>
<evidence type="ECO:0000313" key="3">
    <source>
        <dbReference type="Proteomes" id="UP000006729"/>
    </source>
</evidence>
<evidence type="ECO:0000256" key="1">
    <source>
        <dbReference type="SAM" id="MobiDB-lite"/>
    </source>
</evidence>
<feature type="compositionally biased region" description="Polar residues" evidence="1">
    <location>
        <begin position="213"/>
        <end position="227"/>
    </location>
</feature>
<dbReference type="PANTHER" id="PTHR33052">
    <property type="entry name" value="DUF4228 DOMAIN PROTEIN-RELATED"/>
    <property type="match status" value="1"/>
</dbReference>
<proteinExistence type="predicted"/>
<dbReference type="Pfam" id="PF14009">
    <property type="entry name" value="PADRE"/>
    <property type="match status" value="1"/>
</dbReference>
<keyword evidence="3" id="KW-1185">Reference proteome</keyword>
<sequence length="282" mass="32474">MLGFDILAMILSMKQIKQKPWSWRYILEFINSSVYILFIEHSKLPRDGYNCLIPPTTWPHFLSIYLLNFEREMVIPSCICTNSTKNMLVKIVHPGGHVELHDRPVLAEEVMLRNPRCIVAYPHVFRQPWAIVAPDTMLLLGQKFYVVPINTIRKLQRRSITRSQSPINDVRASKTPNNDERGSDISSSCWYFINKNMKSPCPCLHRDDDERANTTGTNIDSKANTLDTSEETKSSSSIGCSETKDCARKRRKEMTTGSPNRFTSLDQWQPNLDSIVEEHQNK</sequence>
<dbReference type="EMBL" id="CM009292">
    <property type="protein sequence ID" value="RQO88526.1"/>
    <property type="molecule type" value="Genomic_DNA"/>
</dbReference>
<reference evidence="2 3" key="1">
    <citation type="journal article" date="2006" name="Science">
        <title>The genome of black cottonwood, Populus trichocarpa (Torr. &amp; Gray).</title>
        <authorList>
            <person name="Tuskan G.A."/>
            <person name="Difazio S."/>
            <person name="Jansson S."/>
            <person name="Bohlmann J."/>
            <person name="Grigoriev I."/>
            <person name="Hellsten U."/>
            <person name="Putnam N."/>
            <person name="Ralph S."/>
            <person name="Rombauts S."/>
            <person name="Salamov A."/>
            <person name="Schein J."/>
            <person name="Sterck L."/>
            <person name="Aerts A."/>
            <person name="Bhalerao R.R."/>
            <person name="Bhalerao R.P."/>
            <person name="Blaudez D."/>
            <person name="Boerjan W."/>
            <person name="Brun A."/>
            <person name="Brunner A."/>
            <person name="Busov V."/>
            <person name="Campbell M."/>
            <person name="Carlson J."/>
            <person name="Chalot M."/>
            <person name="Chapman J."/>
            <person name="Chen G.L."/>
            <person name="Cooper D."/>
            <person name="Coutinho P.M."/>
            <person name="Couturier J."/>
            <person name="Covert S."/>
            <person name="Cronk Q."/>
            <person name="Cunningham R."/>
            <person name="Davis J."/>
            <person name="Degroeve S."/>
            <person name="Dejardin A."/>
            <person name="Depamphilis C."/>
            <person name="Detter J."/>
            <person name="Dirks B."/>
            <person name="Dubchak I."/>
            <person name="Duplessis S."/>
            <person name="Ehlting J."/>
            <person name="Ellis B."/>
            <person name="Gendler K."/>
            <person name="Goodstein D."/>
            <person name="Gribskov M."/>
            <person name="Grimwood J."/>
            <person name="Groover A."/>
            <person name="Gunter L."/>
            <person name="Hamberger B."/>
            <person name="Heinze B."/>
            <person name="Helariutta Y."/>
            <person name="Henrissat B."/>
            <person name="Holligan D."/>
            <person name="Holt R."/>
            <person name="Huang W."/>
            <person name="Islam-Faridi N."/>
            <person name="Jones S."/>
            <person name="Jones-Rhoades M."/>
            <person name="Jorgensen R."/>
            <person name="Joshi C."/>
            <person name="Kangasjarvi J."/>
            <person name="Karlsson J."/>
            <person name="Kelleher C."/>
            <person name="Kirkpatrick R."/>
            <person name="Kirst M."/>
            <person name="Kohler A."/>
            <person name="Kalluri U."/>
            <person name="Larimer F."/>
            <person name="Leebens-Mack J."/>
            <person name="Leple J.C."/>
            <person name="Locascio P."/>
            <person name="Lou Y."/>
            <person name="Lucas S."/>
            <person name="Martin F."/>
            <person name="Montanini B."/>
            <person name="Napoli C."/>
            <person name="Nelson D.R."/>
            <person name="Nelson C."/>
            <person name="Nieminen K."/>
            <person name="Nilsson O."/>
            <person name="Pereda V."/>
            <person name="Peter G."/>
            <person name="Philippe R."/>
            <person name="Pilate G."/>
            <person name="Poliakov A."/>
            <person name="Razumovskaya J."/>
            <person name="Richardson P."/>
            <person name="Rinaldi C."/>
            <person name="Ritland K."/>
            <person name="Rouze P."/>
            <person name="Ryaboy D."/>
            <person name="Schmutz J."/>
            <person name="Schrader J."/>
            <person name="Segerman B."/>
            <person name="Shin H."/>
            <person name="Siddiqui A."/>
            <person name="Sterky F."/>
            <person name="Terry A."/>
            <person name="Tsai C.J."/>
            <person name="Uberbacher E."/>
            <person name="Unneberg P."/>
            <person name="Vahala J."/>
            <person name="Wall K."/>
            <person name="Wessler S."/>
            <person name="Yang G."/>
            <person name="Yin T."/>
            <person name="Douglas C."/>
            <person name="Marra M."/>
            <person name="Sandberg G."/>
            <person name="Van de Peer Y."/>
            <person name="Rokhsar D."/>
        </authorList>
    </citation>
    <scope>NUCLEOTIDE SEQUENCE [LARGE SCALE GENOMIC DNA]</scope>
    <source>
        <strain evidence="3">cv. Nisqually</strain>
    </source>
</reference>
<dbReference type="InParanoid" id="A0A3N7EPX0"/>
<gene>
    <name evidence="2" type="ORF">POPTR_003G179600</name>
</gene>
<feature type="region of interest" description="Disordered" evidence="1">
    <location>
        <begin position="158"/>
        <end position="184"/>
    </location>
</feature>
<name>A0A3N7EPX0_POPTR</name>